<proteinExistence type="predicted"/>
<evidence type="ECO:0000313" key="6">
    <source>
        <dbReference type="Proteomes" id="UP000244527"/>
    </source>
</evidence>
<dbReference type="RefSeq" id="WP_108740695.1">
    <property type="nucleotide sequence ID" value="NZ_CP020918.1"/>
</dbReference>
<organism evidence="5 6">
    <name type="scientific">Flavobacterium faecale</name>
    <dbReference type="NCBI Taxonomy" id="1355330"/>
    <lineage>
        <taxon>Bacteria</taxon>
        <taxon>Pseudomonadati</taxon>
        <taxon>Bacteroidota</taxon>
        <taxon>Flavobacteriia</taxon>
        <taxon>Flavobacteriales</taxon>
        <taxon>Flavobacteriaceae</taxon>
        <taxon>Flavobacterium</taxon>
    </lineage>
</organism>
<gene>
    <name evidence="5" type="ORF">FFWV33_09500</name>
</gene>
<keyword evidence="1 2" id="KW-0732">Signal</keyword>
<protein>
    <submittedName>
        <fullName evidence="5">Uncharacterized protein</fullName>
    </submittedName>
</protein>
<sequence>MITTLPTNARNILFGIISLVSVSTAAQTTSIPFNCDFNAYLFQYNDVYAIDLASGNSILVASDVTPGNINGAGYNAKDGYIWGFLSSPDKSIVRIGKNFQTDVFEIPEIASGNKYVGDVSPSGIYYLKAGGATYYTIDLDPASTNYTKYIGSGSLSESISCHDWAFNAADGQLYTVEQKTNILFRINPVDGVVTNLGVVPIIAGKNYTYGAVYFDLDGSFYISSNQTGTVYVIRSVQNLTSSSAISSNLFAFGPSSSSNDGARCPTAPVPQEICDNGIDDDGDGLIDCEDPSCSGFGNCAVVDESVSGGNDGGLESNGRLSELINQRNYNRVKTAYKFDKTTAKKVTKASKTAKTATGNTALRDFIPFQVINENSVIESTPTDLIAITNATEVYSVDYIRNNKTVASILALKTDNGVYEHTKFICDRLLGAQIISVSTMDIGEQPFIKTIIKNADGTIEYVLSIAVRETNAGVNYAVECHWNLDKYTTGVGYLNYQIWSNSIDDLYSLADEVVTLINAKKEISEYKVSSPPTVFVRKGTYSDGNLVMQVVNTNATTTVAFTSGKRTTETSTEESFNQTINLDGKYISELTVPVGNLFDVGFRIGDGIATPDDLFMSDGPWGVDAAAASTTVSNYQITANTEAFGTNVRKVERNLNLSATTSKYIAAYRALTPRFQPVDLSAYKGFHFKGKGTGLLEIVFVKNSISNWEEQYRTTVVLTNDYQDFSIPIAALTSTMVTPQTLNDVKTIVFKMTAADGQMTTKTMDLQTIQFSVGTTLEVAVNPAIAVKSAYVAPNPLTEQSTINFTSEVEEAVSIKVYNVLGKVVKSYEVAAKVGANQVTISKAGLGNGIYFCKLNSPTAKYNVIKMLVK</sequence>
<feature type="domain" description="DUF6923" evidence="4">
    <location>
        <begin position="54"/>
        <end position="266"/>
    </location>
</feature>
<feature type="domain" description="Secretion system C-terminal sorting" evidence="3">
    <location>
        <begin position="793"/>
        <end position="861"/>
    </location>
</feature>
<reference evidence="5 6" key="1">
    <citation type="submission" date="2017-04" db="EMBL/GenBank/DDBJ databases">
        <title>Compelte genome sequence of WV33.</title>
        <authorList>
            <person name="Lee P.C."/>
        </authorList>
    </citation>
    <scope>NUCLEOTIDE SEQUENCE [LARGE SCALE GENOMIC DNA]</scope>
    <source>
        <strain evidence="5 6">WV33</strain>
    </source>
</reference>
<dbReference type="EMBL" id="CP020918">
    <property type="protein sequence ID" value="AWG21759.1"/>
    <property type="molecule type" value="Genomic_DNA"/>
</dbReference>
<keyword evidence="6" id="KW-1185">Reference proteome</keyword>
<dbReference type="InterPro" id="IPR026444">
    <property type="entry name" value="Secre_tail"/>
</dbReference>
<name>A0A2S1LDD5_9FLAO</name>
<dbReference type="AlphaFoldDB" id="A0A2S1LDD5"/>
<evidence type="ECO:0000256" key="2">
    <source>
        <dbReference type="SAM" id="SignalP"/>
    </source>
</evidence>
<accession>A0A2S1LDD5</accession>
<dbReference type="InterPro" id="IPR054215">
    <property type="entry name" value="DUF6923"/>
</dbReference>
<evidence type="ECO:0000259" key="3">
    <source>
        <dbReference type="Pfam" id="PF18962"/>
    </source>
</evidence>
<dbReference type="Pfam" id="PF21959">
    <property type="entry name" value="DUF6923"/>
    <property type="match status" value="1"/>
</dbReference>
<dbReference type="OrthoDB" id="1204817at2"/>
<evidence type="ECO:0000259" key="4">
    <source>
        <dbReference type="Pfam" id="PF21959"/>
    </source>
</evidence>
<dbReference type="Gene3D" id="2.60.120.430">
    <property type="entry name" value="Galactose-binding lectin"/>
    <property type="match status" value="1"/>
</dbReference>
<dbReference type="Proteomes" id="UP000244527">
    <property type="component" value="Chromosome"/>
</dbReference>
<dbReference type="KEGG" id="ffa:FFWV33_09500"/>
<evidence type="ECO:0000313" key="5">
    <source>
        <dbReference type="EMBL" id="AWG21759.1"/>
    </source>
</evidence>
<evidence type="ECO:0000256" key="1">
    <source>
        <dbReference type="ARBA" id="ARBA00022729"/>
    </source>
</evidence>
<dbReference type="Pfam" id="PF18962">
    <property type="entry name" value="Por_Secre_tail"/>
    <property type="match status" value="1"/>
</dbReference>
<dbReference type="SUPFAM" id="SSF63829">
    <property type="entry name" value="Calcium-dependent phosphotriesterase"/>
    <property type="match status" value="1"/>
</dbReference>
<feature type="signal peptide" evidence="2">
    <location>
        <begin position="1"/>
        <end position="25"/>
    </location>
</feature>
<dbReference type="NCBIfam" id="TIGR04183">
    <property type="entry name" value="Por_Secre_tail"/>
    <property type="match status" value="1"/>
</dbReference>
<feature type="chain" id="PRO_5015534102" evidence="2">
    <location>
        <begin position="26"/>
        <end position="869"/>
    </location>
</feature>